<evidence type="ECO:0000256" key="1">
    <source>
        <dbReference type="ARBA" id="ARBA00004123"/>
    </source>
</evidence>
<comment type="subcellular location">
    <subcellularLocation>
        <location evidence="1">Nucleus</location>
    </subcellularLocation>
</comment>
<dbReference type="GO" id="GO:0005634">
    <property type="term" value="C:nucleus"/>
    <property type="evidence" value="ECO:0007669"/>
    <property type="project" value="UniProtKB-SubCell"/>
</dbReference>
<dbReference type="GO" id="GO:0000978">
    <property type="term" value="F:RNA polymerase II cis-regulatory region sequence-specific DNA binding"/>
    <property type="evidence" value="ECO:0007669"/>
    <property type="project" value="TreeGrafter"/>
</dbReference>
<name>A0A9W7LL08_HIBTR</name>
<dbReference type="OrthoDB" id="684567at2759"/>
<evidence type="ECO:0000313" key="7">
    <source>
        <dbReference type="Proteomes" id="UP001165190"/>
    </source>
</evidence>
<evidence type="ECO:0000256" key="3">
    <source>
        <dbReference type="ARBA" id="ARBA00023125"/>
    </source>
</evidence>
<dbReference type="AlphaFoldDB" id="A0A9W7LL08"/>
<proteinExistence type="predicted"/>
<dbReference type="EMBL" id="BSYR01000006">
    <property type="protein sequence ID" value="GMI67926.1"/>
    <property type="molecule type" value="Genomic_DNA"/>
</dbReference>
<evidence type="ECO:0000256" key="2">
    <source>
        <dbReference type="ARBA" id="ARBA00023015"/>
    </source>
</evidence>
<dbReference type="Proteomes" id="UP001165190">
    <property type="component" value="Unassembled WGS sequence"/>
</dbReference>
<accession>A0A9W7LL08</accession>
<keyword evidence="5" id="KW-0539">Nucleus</keyword>
<keyword evidence="3" id="KW-0238">DNA-binding</keyword>
<protein>
    <submittedName>
        <fullName evidence="6">Uncharacterized protein</fullName>
    </submittedName>
</protein>
<organism evidence="6 7">
    <name type="scientific">Hibiscus trionum</name>
    <name type="common">Flower of an hour</name>
    <dbReference type="NCBI Taxonomy" id="183268"/>
    <lineage>
        <taxon>Eukaryota</taxon>
        <taxon>Viridiplantae</taxon>
        <taxon>Streptophyta</taxon>
        <taxon>Embryophyta</taxon>
        <taxon>Tracheophyta</taxon>
        <taxon>Spermatophyta</taxon>
        <taxon>Magnoliopsida</taxon>
        <taxon>eudicotyledons</taxon>
        <taxon>Gunneridae</taxon>
        <taxon>Pentapetalae</taxon>
        <taxon>rosids</taxon>
        <taxon>malvids</taxon>
        <taxon>Malvales</taxon>
        <taxon>Malvaceae</taxon>
        <taxon>Malvoideae</taxon>
        <taxon>Hibiscus</taxon>
    </lineage>
</organism>
<keyword evidence="4" id="KW-0804">Transcription</keyword>
<dbReference type="GO" id="GO:0000981">
    <property type="term" value="F:DNA-binding transcription factor activity, RNA polymerase II-specific"/>
    <property type="evidence" value="ECO:0007669"/>
    <property type="project" value="TreeGrafter"/>
</dbReference>
<dbReference type="PANTHER" id="PTHR11969:SF89">
    <property type="entry name" value="TRANSCRIPTION FACTOR BHLH99"/>
    <property type="match status" value="1"/>
</dbReference>
<reference evidence="6" key="1">
    <citation type="submission" date="2023-05" db="EMBL/GenBank/DDBJ databases">
        <title>Genome and transcriptome analyses reveal genes involved in the formation of fine ridges on petal epidermal cells in Hibiscus trionum.</title>
        <authorList>
            <person name="Koshimizu S."/>
            <person name="Masuda S."/>
            <person name="Ishii T."/>
            <person name="Shirasu K."/>
            <person name="Hoshino A."/>
            <person name="Arita M."/>
        </authorList>
    </citation>
    <scope>NUCLEOTIDE SEQUENCE</scope>
    <source>
        <strain evidence="6">Hamamatsu line</strain>
    </source>
</reference>
<evidence type="ECO:0000256" key="5">
    <source>
        <dbReference type="ARBA" id="ARBA00023242"/>
    </source>
</evidence>
<sequence>MVSGIHSLGLTVLHLNVTSVENMALYSLSVKVEENCELTTVDEVAASIYEMVDRFQEEATTSVTATS</sequence>
<gene>
    <name evidence="6" type="ORF">HRI_000461900</name>
</gene>
<dbReference type="PANTHER" id="PTHR11969">
    <property type="entry name" value="MAX DIMERIZATION, MAD"/>
    <property type="match status" value="1"/>
</dbReference>
<keyword evidence="7" id="KW-1185">Reference proteome</keyword>
<keyword evidence="2" id="KW-0805">Transcription regulation</keyword>
<evidence type="ECO:0000313" key="6">
    <source>
        <dbReference type="EMBL" id="GMI67926.1"/>
    </source>
</evidence>
<comment type="caution">
    <text evidence="6">The sequence shown here is derived from an EMBL/GenBank/DDBJ whole genome shotgun (WGS) entry which is preliminary data.</text>
</comment>
<evidence type="ECO:0000256" key="4">
    <source>
        <dbReference type="ARBA" id="ARBA00023163"/>
    </source>
</evidence>